<dbReference type="GO" id="GO:0007186">
    <property type="term" value="P:G protein-coupled receptor signaling pathway"/>
    <property type="evidence" value="ECO:0007669"/>
    <property type="project" value="InterPro"/>
</dbReference>
<dbReference type="Proteomes" id="UP001190926">
    <property type="component" value="Unassembled WGS sequence"/>
</dbReference>
<evidence type="ECO:0000259" key="1">
    <source>
        <dbReference type="Pfam" id="PF00631"/>
    </source>
</evidence>
<reference evidence="2 3" key="1">
    <citation type="journal article" date="2021" name="Nat. Commun.">
        <title>Incipient diploidization of the medicinal plant Perilla within 10,000 years.</title>
        <authorList>
            <person name="Zhang Y."/>
            <person name="Shen Q."/>
            <person name="Leng L."/>
            <person name="Zhang D."/>
            <person name="Chen S."/>
            <person name="Shi Y."/>
            <person name="Ning Z."/>
            <person name="Chen S."/>
        </authorList>
    </citation>
    <scope>NUCLEOTIDE SEQUENCE [LARGE SCALE GENOMIC DNA]</scope>
    <source>
        <strain evidence="3">cv. PC099</strain>
    </source>
</reference>
<feature type="domain" description="G protein gamma" evidence="1">
    <location>
        <begin position="2"/>
        <end position="63"/>
    </location>
</feature>
<dbReference type="PANTHER" id="PTHR32378:SF10">
    <property type="entry name" value="GUANINE NUCLEOTIDE-BINDING PROTEIN SUBUNIT GAMMA 3"/>
    <property type="match status" value="1"/>
</dbReference>
<name>A0AAD4IXL2_PERFH</name>
<organism evidence="2 3">
    <name type="scientific">Perilla frutescens var. hirtella</name>
    <name type="common">Perilla citriodora</name>
    <name type="synonym">Perilla setoyensis</name>
    <dbReference type="NCBI Taxonomy" id="608512"/>
    <lineage>
        <taxon>Eukaryota</taxon>
        <taxon>Viridiplantae</taxon>
        <taxon>Streptophyta</taxon>
        <taxon>Embryophyta</taxon>
        <taxon>Tracheophyta</taxon>
        <taxon>Spermatophyta</taxon>
        <taxon>Magnoliopsida</taxon>
        <taxon>eudicotyledons</taxon>
        <taxon>Gunneridae</taxon>
        <taxon>Pentapetalae</taxon>
        <taxon>asterids</taxon>
        <taxon>lamiids</taxon>
        <taxon>Lamiales</taxon>
        <taxon>Lamiaceae</taxon>
        <taxon>Nepetoideae</taxon>
        <taxon>Elsholtzieae</taxon>
        <taxon>Perilla</taxon>
    </lineage>
</organism>
<gene>
    <name evidence="2" type="ORF">C2S53_002059</name>
</gene>
<proteinExistence type="predicted"/>
<accession>A0AAD4IXL2</accession>
<evidence type="ECO:0000313" key="2">
    <source>
        <dbReference type="EMBL" id="KAH6823065.1"/>
    </source>
</evidence>
<sequence length="116" mass="12953">MLEREIGFLEEELKSVERIPPASRSCKEVADFVIGNVDPLIPTIKKTRRSCRFWKWLCGVCCFDISWNCCCSCSWDLGMPRCSDCMTSAAVACLLSALHAQLALAQAVHVILNVRS</sequence>
<evidence type="ECO:0000313" key="3">
    <source>
        <dbReference type="Proteomes" id="UP001190926"/>
    </source>
</evidence>
<comment type="caution">
    <text evidence="2">The sequence shown here is derived from an EMBL/GenBank/DDBJ whole genome shotgun (WGS) entry which is preliminary data.</text>
</comment>
<dbReference type="InterPro" id="IPR055305">
    <property type="entry name" value="GG3-like"/>
</dbReference>
<protein>
    <submittedName>
        <fullName evidence="2">Guanine nucleotide-binding protein subunit gamma</fullName>
    </submittedName>
</protein>
<keyword evidence="3" id="KW-1185">Reference proteome</keyword>
<dbReference type="PANTHER" id="PTHR32378">
    <property type="entry name" value="GUANINE NUCLEOTIDE-BINDING PROTEIN SUBUNIT GAMMA 3"/>
    <property type="match status" value="1"/>
</dbReference>
<dbReference type="EMBL" id="SDAM02001008">
    <property type="protein sequence ID" value="KAH6823065.1"/>
    <property type="molecule type" value="Genomic_DNA"/>
</dbReference>
<dbReference type="AlphaFoldDB" id="A0AAD4IXL2"/>
<dbReference type="InterPro" id="IPR015898">
    <property type="entry name" value="G-protein_gamma-like_dom"/>
</dbReference>
<dbReference type="Pfam" id="PF00631">
    <property type="entry name" value="G-gamma"/>
    <property type="match status" value="1"/>
</dbReference>